<dbReference type="PANTHER" id="PTHR43308">
    <property type="entry name" value="OUTER MEMBRANE PROTEIN ALPHA-RELATED"/>
    <property type="match status" value="1"/>
</dbReference>
<proteinExistence type="predicted"/>
<dbReference type="RefSeq" id="WP_120750714.1">
    <property type="nucleotide sequence ID" value="NZ_RBAH01000027.1"/>
</dbReference>
<organism evidence="4 5">
    <name type="scientific">Paenibacillus ginsengarvi</name>
    <dbReference type="NCBI Taxonomy" id="400777"/>
    <lineage>
        <taxon>Bacteria</taxon>
        <taxon>Bacillati</taxon>
        <taxon>Bacillota</taxon>
        <taxon>Bacilli</taxon>
        <taxon>Bacillales</taxon>
        <taxon>Paenibacillaceae</taxon>
        <taxon>Paenibacillus</taxon>
    </lineage>
</organism>
<evidence type="ECO:0000313" key="4">
    <source>
        <dbReference type="EMBL" id="RKN72465.1"/>
    </source>
</evidence>
<dbReference type="OrthoDB" id="185675at2"/>
<name>A0A3B0BGH3_9BACL</name>
<accession>A0A3B0BGH3</accession>
<dbReference type="PROSITE" id="PS51272">
    <property type="entry name" value="SLH"/>
    <property type="match status" value="3"/>
</dbReference>
<dbReference type="Pfam" id="PF00395">
    <property type="entry name" value="SLH"/>
    <property type="match status" value="3"/>
</dbReference>
<feature type="domain" description="SLH" evidence="3">
    <location>
        <begin position="85"/>
        <end position="148"/>
    </location>
</feature>
<evidence type="ECO:0000259" key="3">
    <source>
        <dbReference type="PROSITE" id="PS51272"/>
    </source>
</evidence>
<sequence length="819" mass="84453">MFRTMKRHAIVLLIVCLMTSGWQLAYAMDNTTDRTGHWAETQLSAWLQKGFIQGYEDGSLRPNQSVKRGELVALINRTQGLTESADIRFADLGKEHWSYVDVAKAVKAGYIEGYEDNSIRVETNVSRQELAVMLARLLKLGASESAKAVTKFKDGASIADWSRSAIGALAAKGIIDGYEDGSFRPAVMVTRAEAVVMLDRAMSAAIYHKAGVFGPQNGTETIKGNVVVTAPGVTLRNMSIAGDLQLAEGIGEGDVTLQNVTVAGKTQINGGGANSVHIEGSVLAQVIVDKKNGLVRIAAGGTTSIKEVLVLSGVIIETGDVTGTGIDTVTVSESLPKETKITLAGSFGNVQLLASGLLVEVPKGTIAKLSVGSNAKDTKLVFGKESSILMLVLNAVTSVFGQGDIKHAVINAIGIVFEKAPGKIENGSGTGSSAGAGGTSSTATDNGEDSTADPGNGGGNPPIDPGNGGNPPTDPGNGGNPPTDPGNGGNPPTDPGNGGNPPTDPGNGGNPGQVTVPLASLPLGGTVTESVYVGGQRIATVGDSVYATLDQAGTIYLVPGATSRYLTLLDYVVEQGKGIRKQVNAGEKAILSTAGLVPGDYIVVGVNGSYALSAYSGDQELRLNAPASTPLAQNSLYVYSNSKMIDIGFNKPIQNGFATMEALKATVSYATYGGTVTSGTYAINDTLEIRDNVLRITFANAPVGPAKIELPVNALKDSNGAPLAAKTAVEFDFGPSLTVRKETNGSNVTVVTDRAAEVYLYHRGASLTKADLERAVTVGSARKIQTAANTEAAMSTVGLPAGNYLIVAWGGSSASVIIP</sequence>
<evidence type="ECO:0000313" key="5">
    <source>
        <dbReference type="Proteomes" id="UP000282311"/>
    </source>
</evidence>
<keyword evidence="5" id="KW-1185">Reference proteome</keyword>
<feature type="domain" description="SLH" evidence="3">
    <location>
        <begin position="26"/>
        <end position="84"/>
    </location>
</feature>
<protein>
    <recommendedName>
        <fullName evidence="3">SLH domain-containing protein</fullName>
    </recommendedName>
</protein>
<feature type="region of interest" description="Disordered" evidence="1">
    <location>
        <begin position="422"/>
        <end position="520"/>
    </location>
</feature>
<evidence type="ECO:0000256" key="1">
    <source>
        <dbReference type="SAM" id="MobiDB-lite"/>
    </source>
</evidence>
<dbReference type="InterPro" id="IPR051465">
    <property type="entry name" value="Cell_Envelope_Struct_Comp"/>
</dbReference>
<feature type="signal peptide" evidence="2">
    <location>
        <begin position="1"/>
        <end position="27"/>
    </location>
</feature>
<dbReference type="EMBL" id="RBAH01000027">
    <property type="protein sequence ID" value="RKN72465.1"/>
    <property type="molecule type" value="Genomic_DNA"/>
</dbReference>
<evidence type="ECO:0000256" key="2">
    <source>
        <dbReference type="SAM" id="SignalP"/>
    </source>
</evidence>
<dbReference type="Proteomes" id="UP000282311">
    <property type="component" value="Unassembled WGS sequence"/>
</dbReference>
<dbReference type="PANTHER" id="PTHR43308:SF5">
    <property type="entry name" value="S-LAYER PROTEIN _ PEPTIDOGLYCAN ENDO-BETA-N-ACETYLGLUCOSAMINIDASE"/>
    <property type="match status" value="1"/>
</dbReference>
<reference evidence="4 5" key="1">
    <citation type="journal article" date="2007" name="Int. J. Syst. Evol. Microbiol.">
        <title>Paenibacillus ginsengarvi sp. nov., isolated from soil from ginseng cultivation.</title>
        <authorList>
            <person name="Yoon M.H."/>
            <person name="Ten L.N."/>
            <person name="Im W.T."/>
        </authorList>
    </citation>
    <scope>NUCLEOTIDE SEQUENCE [LARGE SCALE GENOMIC DNA]</scope>
    <source>
        <strain evidence="4 5">KCTC 13059</strain>
    </source>
</reference>
<feature type="compositionally biased region" description="Gly residues" evidence="1">
    <location>
        <begin position="428"/>
        <end position="438"/>
    </location>
</feature>
<feature type="chain" id="PRO_5017463026" description="SLH domain-containing protein" evidence="2">
    <location>
        <begin position="28"/>
        <end position="819"/>
    </location>
</feature>
<dbReference type="InterPro" id="IPR001119">
    <property type="entry name" value="SLH_dom"/>
</dbReference>
<feature type="domain" description="SLH" evidence="3">
    <location>
        <begin position="149"/>
        <end position="212"/>
    </location>
</feature>
<dbReference type="AlphaFoldDB" id="A0A3B0BGH3"/>
<comment type="caution">
    <text evidence="4">The sequence shown here is derived from an EMBL/GenBank/DDBJ whole genome shotgun (WGS) entry which is preliminary data.</text>
</comment>
<gene>
    <name evidence="4" type="ORF">D7M11_28730</name>
</gene>
<keyword evidence="2" id="KW-0732">Signal</keyword>